<dbReference type="EMBL" id="JBIGIB010000007">
    <property type="protein sequence ID" value="MFG6469086.1"/>
    <property type="molecule type" value="Genomic_DNA"/>
</dbReference>
<dbReference type="RefSeq" id="WP_394387378.1">
    <property type="nucleotide sequence ID" value="NZ_JBIGIB010000007.1"/>
</dbReference>
<organism evidence="1 2">
    <name type="scientific">Pelomonas baiyunensis</name>
    <dbReference type="NCBI Taxonomy" id="3299026"/>
    <lineage>
        <taxon>Bacteria</taxon>
        <taxon>Pseudomonadati</taxon>
        <taxon>Pseudomonadota</taxon>
        <taxon>Betaproteobacteria</taxon>
        <taxon>Burkholderiales</taxon>
        <taxon>Sphaerotilaceae</taxon>
        <taxon>Roseateles</taxon>
    </lineage>
</organism>
<evidence type="ECO:0000313" key="2">
    <source>
        <dbReference type="Proteomes" id="UP001606303"/>
    </source>
</evidence>
<gene>
    <name evidence="1" type="ORF">ACG01O_20850</name>
</gene>
<reference evidence="1 2" key="1">
    <citation type="submission" date="2024-08" db="EMBL/GenBank/DDBJ databases">
        <authorList>
            <person name="Lu H."/>
        </authorList>
    </citation>
    <scope>NUCLEOTIDE SEQUENCE [LARGE SCALE GENOMIC DNA]</scope>
    <source>
        <strain evidence="1 2">BYS87W</strain>
    </source>
</reference>
<sequence length="236" mass="26834">MTPPADRLECAPLREIEGDAHNTNDDTKLSTMRRCIAIAIIQLVLCSHAWAETYWLARFSPSNPKRPPTRLKVDPPTHTAVDVTFITIDGDLLIVNDHICHARLTTPDRQSQIKFDNWEEVEDTGGYDKFRNNLITNLKSDPNTWTKTMWMKEIKSAAPNYDGECGLFSGTRKIYFGNDDVIIPQPFHGYYRYIKGPAATFHTTMKEAEQRKILAAEDSRKLAERLPKTPGVAKTK</sequence>
<protein>
    <submittedName>
        <fullName evidence="1">Uncharacterized protein</fullName>
    </submittedName>
</protein>
<accession>A0ABW7H4D2</accession>
<name>A0ABW7H4D2_9BURK</name>
<evidence type="ECO:0000313" key="1">
    <source>
        <dbReference type="EMBL" id="MFG6469086.1"/>
    </source>
</evidence>
<comment type="caution">
    <text evidence="1">The sequence shown here is derived from an EMBL/GenBank/DDBJ whole genome shotgun (WGS) entry which is preliminary data.</text>
</comment>
<proteinExistence type="predicted"/>
<keyword evidence="2" id="KW-1185">Reference proteome</keyword>
<dbReference type="Proteomes" id="UP001606303">
    <property type="component" value="Unassembled WGS sequence"/>
</dbReference>